<evidence type="ECO:0000256" key="1">
    <source>
        <dbReference type="ARBA" id="ARBA00022679"/>
    </source>
</evidence>
<dbReference type="SUPFAM" id="SSF53474">
    <property type="entry name" value="alpha/beta-Hydrolases"/>
    <property type="match status" value="1"/>
</dbReference>
<accession>A0A0H4VL05</accession>
<dbReference type="HAMAP" id="MF_00296">
    <property type="entry name" value="MetX_acyltransf"/>
    <property type="match status" value="1"/>
</dbReference>
<organism evidence="5 6">
    <name type="scientific">Rufibacter radiotolerans</name>
    <dbReference type="NCBI Taxonomy" id="1379910"/>
    <lineage>
        <taxon>Bacteria</taxon>
        <taxon>Pseudomonadati</taxon>
        <taxon>Bacteroidota</taxon>
        <taxon>Cytophagia</taxon>
        <taxon>Cytophagales</taxon>
        <taxon>Hymenobacteraceae</taxon>
        <taxon>Rufibacter</taxon>
    </lineage>
</organism>
<keyword evidence="2" id="KW-0486">Methionine biosynthesis</keyword>
<dbReference type="KEGG" id="ruf:TH63_14035"/>
<evidence type="ECO:0000256" key="2">
    <source>
        <dbReference type="HAMAP-Rule" id="MF_00296"/>
    </source>
</evidence>
<dbReference type="UniPathway" id="UPA00051">
    <property type="reaction ID" value="UER00074"/>
</dbReference>
<keyword evidence="2" id="KW-0963">Cytoplasm</keyword>
<comment type="catalytic activity">
    <reaction evidence="2">
        <text>L-homoserine + acetyl-CoA = O-acetyl-L-homoserine + CoA</text>
        <dbReference type="Rhea" id="RHEA:13701"/>
        <dbReference type="ChEBI" id="CHEBI:57287"/>
        <dbReference type="ChEBI" id="CHEBI:57288"/>
        <dbReference type="ChEBI" id="CHEBI:57476"/>
        <dbReference type="ChEBI" id="CHEBI:57716"/>
        <dbReference type="EC" id="2.3.1.31"/>
    </reaction>
</comment>
<feature type="binding site" evidence="2">
    <location>
        <position position="318"/>
    </location>
    <ligand>
        <name>substrate</name>
    </ligand>
</feature>
<protein>
    <recommendedName>
        <fullName evidence="2">Homoserine O-acetyltransferase</fullName>
        <shortName evidence="2">HAT</shortName>
        <ecNumber evidence="2">2.3.1.31</ecNumber>
    </recommendedName>
    <alternativeName>
        <fullName evidence="2">Homoserine transacetylase</fullName>
        <shortName evidence="2">HTA</shortName>
    </alternativeName>
</protein>
<gene>
    <name evidence="2" type="primary">metXA</name>
    <name evidence="5" type="ORF">TH63_14035</name>
</gene>
<evidence type="ECO:0000313" key="5">
    <source>
        <dbReference type="EMBL" id="AKQ46490.1"/>
    </source>
</evidence>
<comment type="pathway">
    <text evidence="2">Amino-acid biosynthesis; L-methionine biosynthesis via de novo pathway; O-acetyl-L-homoserine from L-homoserine: step 1/1.</text>
</comment>
<dbReference type="InterPro" id="IPR008220">
    <property type="entry name" value="HAT_MetX-like"/>
</dbReference>
<comment type="function">
    <text evidence="2">Transfers an acetyl group from acetyl-CoA to L-homoserine, forming acetyl-L-homoserine.</text>
</comment>
<dbReference type="PANTHER" id="PTHR32268">
    <property type="entry name" value="HOMOSERINE O-ACETYLTRANSFERASE"/>
    <property type="match status" value="1"/>
</dbReference>
<dbReference type="OrthoDB" id="9800754at2"/>
<dbReference type="EMBL" id="CP010777">
    <property type="protein sequence ID" value="AKQ46490.1"/>
    <property type="molecule type" value="Genomic_DNA"/>
</dbReference>
<comment type="subcellular location">
    <subcellularLocation>
        <location evidence="2">Cytoplasm</location>
    </subcellularLocation>
</comment>
<dbReference type="InterPro" id="IPR000073">
    <property type="entry name" value="AB_hydrolase_1"/>
</dbReference>
<feature type="active site" evidence="2 3">
    <location>
        <position position="317"/>
    </location>
</feature>
<keyword evidence="2" id="KW-0028">Amino-acid biosynthesis</keyword>
<dbReference type="Proteomes" id="UP000036458">
    <property type="component" value="Chromosome"/>
</dbReference>
<dbReference type="InterPro" id="IPR029058">
    <property type="entry name" value="AB_hydrolase_fold"/>
</dbReference>
<dbReference type="NCBIfam" id="TIGR01392">
    <property type="entry name" value="homoserO_Ac_trn"/>
    <property type="match status" value="1"/>
</dbReference>
<evidence type="ECO:0000256" key="3">
    <source>
        <dbReference type="PIRSR" id="PIRSR000443-1"/>
    </source>
</evidence>
<comment type="subunit">
    <text evidence="2">Homodimer.</text>
</comment>
<keyword evidence="1 2" id="KW-0808">Transferase</keyword>
<dbReference type="PANTHER" id="PTHR32268:SF11">
    <property type="entry name" value="HOMOSERINE O-ACETYLTRANSFERASE"/>
    <property type="match status" value="1"/>
</dbReference>
<feature type="domain" description="AB hydrolase-1" evidence="4">
    <location>
        <begin position="38"/>
        <end position="321"/>
    </location>
</feature>
<dbReference type="PATRIC" id="fig|1379910.4.peg.3056"/>
<evidence type="ECO:0000313" key="6">
    <source>
        <dbReference type="Proteomes" id="UP000036458"/>
    </source>
</evidence>
<sequence>MNYFQYNQPFELEGGQTLPALTIAYHTFGTLNAKKSNVVWICHALTANSNPLDWWDGIVGENKVIDPTRHFIVCANILGSCYGTTGPLSINPETQQPYYNTFPQITIRDMVKAHTLLREHLGLEKIHILGGGSCGGYQVLEWALTEPDVAENLFLLATSAAESTWGIGIHTTQRLMLEADGTWGQPTPEAGSKGLKAARALGILTYRNYQILAQNQTDPDPEKLDNYRVSSYLNYQGDKLVARFNAYSYWFLTKSLDSHNISRGRGGHLETVLAGILQKTLIIGISSDILCPVQQQQFLARHLPYATYVEIDSNYGHDGFIIEGEKISHHFSHWLAEVEKQDPVSGSMQQV</sequence>
<dbReference type="STRING" id="1379910.TH63_14035"/>
<feature type="active site" evidence="2 3">
    <location>
        <position position="288"/>
    </location>
</feature>
<comment type="similarity">
    <text evidence="2">Belongs to the AB hydrolase superfamily. MetX family.</text>
</comment>
<dbReference type="RefSeq" id="WP_048921488.1">
    <property type="nucleotide sequence ID" value="NZ_CP010777.1"/>
</dbReference>
<dbReference type="EC" id="2.3.1.31" evidence="2"/>
<name>A0A0H4VL05_9BACT</name>
<dbReference type="GO" id="GO:0009092">
    <property type="term" value="P:homoserine metabolic process"/>
    <property type="evidence" value="ECO:0007669"/>
    <property type="project" value="TreeGrafter"/>
</dbReference>
<reference evidence="5 6" key="1">
    <citation type="submission" date="2015-01" db="EMBL/GenBank/DDBJ databases">
        <title>Rufibacter sp./DG31D/ whole genome sequencing.</title>
        <authorList>
            <person name="Kim M.K."/>
            <person name="Srinivasan S."/>
            <person name="Lee J.-J."/>
        </authorList>
    </citation>
    <scope>NUCLEOTIDE SEQUENCE [LARGE SCALE GENOMIC DNA]</scope>
    <source>
        <strain evidence="5 6">DG31D</strain>
    </source>
</reference>
<keyword evidence="2" id="KW-0012">Acyltransferase</keyword>
<dbReference type="AlphaFoldDB" id="A0A0H4VL05"/>
<dbReference type="GO" id="GO:0009086">
    <property type="term" value="P:methionine biosynthetic process"/>
    <property type="evidence" value="ECO:0007669"/>
    <property type="project" value="UniProtKB-UniRule"/>
</dbReference>
<dbReference type="GO" id="GO:0004414">
    <property type="term" value="F:homoserine O-acetyltransferase activity"/>
    <property type="evidence" value="ECO:0007669"/>
    <property type="project" value="UniProtKB-UniRule"/>
</dbReference>
<keyword evidence="6" id="KW-1185">Reference proteome</keyword>
<proteinExistence type="inferred from homology"/>
<feature type="active site" description="Nucleophile" evidence="2 3">
    <location>
        <position position="133"/>
    </location>
</feature>
<dbReference type="PIRSF" id="PIRSF000443">
    <property type="entry name" value="Homoser_Ac_trans"/>
    <property type="match status" value="1"/>
</dbReference>
<evidence type="ECO:0000259" key="4">
    <source>
        <dbReference type="Pfam" id="PF00561"/>
    </source>
</evidence>
<dbReference type="GO" id="GO:0005737">
    <property type="term" value="C:cytoplasm"/>
    <property type="evidence" value="ECO:0007669"/>
    <property type="project" value="UniProtKB-SubCell"/>
</dbReference>
<feature type="binding site" evidence="2">
    <location>
        <position position="199"/>
    </location>
    <ligand>
        <name>substrate</name>
    </ligand>
</feature>
<dbReference type="Pfam" id="PF00561">
    <property type="entry name" value="Abhydrolase_1"/>
    <property type="match status" value="1"/>
</dbReference>
<comment type="caution">
    <text evidence="2">Lacks conserved residue(s) required for the propagation of feature annotation.</text>
</comment>
<dbReference type="Gene3D" id="3.40.50.1820">
    <property type="entry name" value="alpha/beta hydrolase"/>
    <property type="match status" value="1"/>
</dbReference>